<name>A0ACC0WRU7_9STRA</name>
<protein>
    <submittedName>
        <fullName evidence="1">Uncharacterized protein</fullName>
    </submittedName>
</protein>
<gene>
    <name evidence="1" type="ORF">PsorP6_000762</name>
</gene>
<dbReference type="Proteomes" id="UP001163321">
    <property type="component" value="Chromosome 1"/>
</dbReference>
<evidence type="ECO:0000313" key="1">
    <source>
        <dbReference type="EMBL" id="KAI9921317.1"/>
    </source>
</evidence>
<reference evidence="1 2" key="1">
    <citation type="journal article" date="2022" name="bioRxiv">
        <title>The genome of the oomycete Peronosclerospora sorghi, a cosmopolitan pathogen of maize and sorghum, is inflated with dispersed pseudogenes.</title>
        <authorList>
            <person name="Fletcher K."/>
            <person name="Martin F."/>
            <person name="Isakeit T."/>
            <person name="Cavanaugh K."/>
            <person name="Magill C."/>
            <person name="Michelmore R."/>
        </authorList>
    </citation>
    <scope>NUCLEOTIDE SEQUENCE [LARGE SCALE GENOMIC DNA]</scope>
    <source>
        <strain evidence="1">P6</strain>
    </source>
</reference>
<proteinExistence type="predicted"/>
<comment type="caution">
    <text evidence="1">The sequence shown here is derived from an EMBL/GenBank/DDBJ whole genome shotgun (WGS) entry which is preliminary data.</text>
</comment>
<evidence type="ECO:0000313" key="2">
    <source>
        <dbReference type="Proteomes" id="UP001163321"/>
    </source>
</evidence>
<keyword evidence="2" id="KW-1185">Reference proteome</keyword>
<organism evidence="1 2">
    <name type="scientific">Peronosclerospora sorghi</name>
    <dbReference type="NCBI Taxonomy" id="230839"/>
    <lineage>
        <taxon>Eukaryota</taxon>
        <taxon>Sar</taxon>
        <taxon>Stramenopiles</taxon>
        <taxon>Oomycota</taxon>
        <taxon>Peronosporomycetes</taxon>
        <taxon>Peronosporales</taxon>
        <taxon>Peronosporaceae</taxon>
        <taxon>Peronosclerospora</taxon>
    </lineage>
</organism>
<accession>A0ACC0WRU7</accession>
<dbReference type="EMBL" id="CM047580">
    <property type="protein sequence ID" value="KAI9921317.1"/>
    <property type="molecule type" value="Genomic_DNA"/>
</dbReference>
<sequence length="66" mass="8042">MALRGREQDTHTFYYYTRSSARCDDHALNKIKFHQSKHFCVIYNKDKISPVKTLLWYLQRRLNFTS</sequence>